<evidence type="ECO:0000256" key="1">
    <source>
        <dbReference type="SAM" id="SignalP"/>
    </source>
</evidence>
<sequence length="344" mass="35818">MSRKLLFGFLICLLIGAQGLAPARAAAVQSFALKAITASPAADGSIKIELQGKNLADVYAFDVTLSYDAGKLRFKEAASSIAGMSTEPILTDGQVRFAHTKIGKTAGVSGSATLAAFTFEEIGTGSAKVAIQDLKLVDSKLAMTELHPDAGISVLASAAGKFSDLGAKWSWAAESINYLASHGIVGGTGNGKYEPAQSVKRGDLILMLVRAFNLKSPQTDGGNFADVPKGKYYYDAIAAAKALGIATGDGAGFKPEAAVSRQEMMVMIDRTLHAIGKELPEPSGKELDGFADKGQVADYAAKSVAALVKAGIVKGGTVGIEPAKSTNRAEMAVILYRILMLQQQ</sequence>
<evidence type="ECO:0000313" key="4">
    <source>
        <dbReference type="Proteomes" id="UP000479114"/>
    </source>
</evidence>
<dbReference type="Proteomes" id="UP000479114">
    <property type="component" value="Chromosome"/>
</dbReference>
<feature type="domain" description="SLH" evidence="2">
    <location>
        <begin position="159"/>
        <end position="219"/>
    </location>
</feature>
<dbReference type="AlphaFoldDB" id="A0A6C0P635"/>
<dbReference type="InterPro" id="IPR002102">
    <property type="entry name" value="Cohesin_dom"/>
</dbReference>
<feature type="domain" description="SLH" evidence="2">
    <location>
        <begin position="287"/>
        <end position="344"/>
    </location>
</feature>
<dbReference type="EMBL" id="CP048286">
    <property type="protein sequence ID" value="QHW33173.1"/>
    <property type="molecule type" value="Genomic_DNA"/>
</dbReference>
<dbReference type="GO" id="GO:0030246">
    <property type="term" value="F:carbohydrate binding"/>
    <property type="evidence" value="ECO:0007669"/>
    <property type="project" value="InterPro"/>
</dbReference>
<dbReference type="Pfam" id="PF00395">
    <property type="entry name" value="SLH"/>
    <property type="match status" value="3"/>
</dbReference>
<dbReference type="KEGG" id="prz:GZH47_21895"/>
<dbReference type="Pfam" id="PF00963">
    <property type="entry name" value="Cohesin"/>
    <property type="match status" value="1"/>
</dbReference>
<dbReference type="RefSeq" id="WP_162643150.1">
    <property type="nucleotide sequence ID" value="NZ_CP048286.1"/>
</dbReference>
<feature type="signal peptide" evidence="1">
    <location>
        <begin position="1"/>
        <end position="25"/>
    </location>
</feature>
<evidence type="ECO:0000313" key="3">
    <source>
        <dbReference type="EMBL" id="QHW33173.1"/>
    </source>
</evidence>
<name>A0A6C0P635_9BACL</name>
<feature type="domain" description="SLH" evidence="2">
    <location>
        <begin position="220"/>
        <end position="282"/>
    </location>
</feature>
<dbReference type="Gene3D" id="2.60.40.680">
    <property type="match status" value="1"/>
</dbReference>
<accession>A0A6C0P635</accession>
<proteinExistence type="predicted"/>
<keyword evidence="1" id="KW-0732">Signal</keyword>
<feature type="chain" id="PRO_5025344325" description="SLH domain-containing protein" evidence="1">
    <location>
        <begin position="26"/>
        <end position="344"/>
    </location>
</feature>
<evidence type="ECO:0000259" key="2">
    <source>
        <dbReference type="PROSITE" id="PS51272"/>
    </source>
</evidence>
<reference evidence="3 4" key="1">
    <citation type="submission" date="2020-02" db="EMBL/GenBank/DDBJ databases">
        <title>Paenibacillus sp. nov., isolated from rhizosphere soil of tomato.</title>
        <authorList>
            <person name="Weon H.-Y."/>
            <person name="Lee S.A."/>
        </authorList>
    </citation>
    <scope>NUCLEOTIDE SEQUENCE [LARGE SCALE GENOMIC DNA]</scope>
    <source>
        <strain evidence="3 4">14171R-81</strain>
    </source>
</reference>
<protein>
    <recommendedName>
        <fullName evidence="2">SLH domain-containing protein</fullName>
    </recommendedName>
</protein>
<dbReference type="InterPro" id="IPR001119">
    <property type="entry name" value="SLH_dom"/>
</dbReference>
<organism evidence="3 4">
    <name type="scientific">Paenibacillus rhizovicinus</name>
    <dbReference type="NCBI Taxonomy" id="2704463"/>
    <lineage>
        <taxon>Bacteria</taxon>
        <taxon>Bacillati</taxon>
        <taxon>Bacillota</taxon>
        <taxon>Bacilli</taxon>
        <taxon>Bacillales</taxon>
        <taxon>Paenibacillaceae</taxon>
        <taxon>Paenibacillus</taxon>
    </lineage>
</organism>
<keyword evidence="4" id="KW-1185">Reference proteome</keyword>
<gene>
    <name evidence="3" type="ORF">GZH47_21895</name>
</gene>
<dbReference type="SUPFAM" id="SSF49384">
    <property type="entry name" value="Carbohydrate-binding domain"/>
    <property type="match status" value="1"/>
</dbReference>
<dbReference type="PROSITE" id="PS51272">
    <property type="entry name" value="SLH"/>
    <property type="match status" value="3"/>
</dbReference>
<dbReference type="InterPro" id="IPR008965">
    <property type="entry name" value="CBM2/CBM3_carb-bd_dom_sf"/>
</dbReference>
<dbReference type="GO" id="GO:0000272">
    <property type="term" value="P:polysaccharide catabolic process"/>
    <property type="evidence" value="ECO:0007669"/>
    <property type="project" value="InterPro"/>
</dbReference>
<dbReference type="CDD" id="cd08547">
    <property type="entry name" value="Type_II_cohesin"/>
    <property type="match status" value="1"/>
</dbReference>